<dbReference type="InterPro" id="IPR011990">
    <property type="entry name" value="TPR-like_helical_dom_sf"/>
</dbReference>
<accession>A0ABQ6BH20</accession>
<organism evidence="3 4">
    <name type="scientific">Brevundimonas denitrificans</name>
    <dbReference type="NCBI Taxonomy" id="1443434"/>
    <lineage>
        <taxon>Bacteria</taxon>
        <taxon>Pseudomonadati</taxon>
        <taxon>Pseudomonadota</taxon>
        <taxon>Alphaproteobacteria</taxon>
        <taxon>Caulobacterales</taxon>
        <taxon>Caulobacteraceae</taxon>
        <taxon>Brevundimonas</taxon>
    </lineage>
</organism>
<reference evidence="4" key="1">
    <citation type="journal article" date="2019" name="Int. J. Syst. Evol. Microbiol.">
        <title>The Global Catalogue of Microorganisms (GCM) 10K type strain sequencing project: providing services to taxonomists for standard genome sequencing and annotation.</title>
        <authorList>
            <consortium name="The Broad Institute Genomics Platform"/>
            <consortium name="The Broad Institute Genome Sequencing Center for Infectious Disease"/>
            <person name="Wu L."/>
            <person name="Ma J."/>
        </authorList>
    </citation>
    <scope>NUCLEOTIDE SEQUENCE [LARGE SCALE GENOMIC DNA]</scope>
    <source>
        <strain evidence="4">NBRC 110107</strain>
    </source>
</reference>
<sequence>MRLSRLSLLLTVGALTALTAPAWAQDAPVVVDQPLVQPSAIVPAPQNETPGPVNILPPLVNPAEPVAAGPAEPVAPPIPAVWAPVPVDAAGQSAYGLYLSGLSASLRGDYAEGSDLLAQSQSLVPEQPRVGFDAFRAGLMAGDLDAIVRISPALQNEPALADAGRLAGAVDAMQRGDARAGLAILDAGEFDAAFALAARFLRAPVAAAADDWDSALTPVSLMPGDPATLILLHQHARLLESRRRYAEAEAAFQTLLEVPVATQLFARDYADFLKRLGRNDEAFAYYQRVLGAAATDGADTSAEARGLVQIRPPAAPTPVELAAQGLRYAAIFLGSNPEARSQVVVYLRMAENLHPDDEIALHLGQTLAAGTQQAEAREAFGRVGPENPIRYAEAQVGMAVSFARENRAAEALAAFEQARAVSPGEPQILRLLTAQLNDLGRHEEALAAIDDPSANAARTHPDIREIRGLTLQELGRIEEAEAELWAALQAAPDSPSLLNSLGYMWVDSGRRVEQGAEMLARAHAAEPENGNIQDSLGWAQFRQGQYDIAVETLEGAVGKEPANAEINDHLGDAYWQVGRQREARWQWNRVLTLEPDAERRAEVEQKLAKGLSIAPPVAAGQS</sequence>
<dbReference type="PANTHER" id="PTHR12558:SF13">
    <property type="entry name" value="CELL DIVISION CYCLE PROTEIN 27 HOMOLOG"/>
    <property type="match status" value="1"/>
</dbReference>
<dbReference type="Gene3D" id="1.25.40.10">
    <property type="entry name" value="Tetratricopeptide repeat domain"/>
    <property type="match status" value="4"/>
</dbReference>
<evidence type="ECO:0000256" key="1">
    <source>
        <dbReference type="PROSITE-ProRule" id="PRU00339"/>
    </source>
</evidence>
<feature type="repeat" description="TPR" evidence="1">
    <location>
        <begin position="564"/>
        <end position="597"/>
    </location>
</feature>
<dbReference type="RefSeq" id="WP_284221299.1">
    <property type="nucleotide sequence ID" value="NZ_BSOY01000010.1"/>
</dbReference>
<dbReference type="EMBL" id="BSOY01000010">
    <property type="protein sequence ID" value="GLS00747.1"/>
    <property type="molecule type" value="Genomic_DNA"/>
</dbReference>
<keyword evidence="4" id="KW-1185">Reference proteome</keyword>
<dbReference type="PROSITE" id="PS50005">
    <property type="entry name" value="TPR"/>
    <property type="match status" value="1"/>
</dbReference>
<proteinExistence type="predicted"/>
<feature type="signal peptide" evidence="2">
    <location>
        <begin position="1"/>
        <end position="24"/>
    </location>
</feature>
<comment type="caution">
    <text evidence="3">The sequence shown here is derived from an EMBL/GenBank/DDBJ whole genome shotgun (WGS) entry which is preliminary data.</text>
</comment>
<dbReference type="InterPro" id="IPR019734">
    <property type="entry name" value="TPR_rpt"/>
</dbReference>
<dbReference type="Proteomes" id="UP001156921">
    <property type="component" value="Unassembled WGS sequence"/>
</dbReference>
<name>A0ABQ6BH20_9CAUL</name>
<gene>
    <name evidence="3" type="ORF">GCM10007859_07550</name>
</gene>
<evidence type="ECO:0000256" key="2">
    <source>
        <dbReference type="SAM" id="SignalP"/>
    </source>
</evidence>
<dbReference type="SUPFAM" id="SSF48452">
    <property type="entry name" value="TPR-like"/>
    <property type="match status" value="3"/>
</dbReference>
<evidence type="ECO:0000313" key="4">
    <source>
        <dbReference type="Proteomes" id="UP001156921"/>
    </source>
</evidence>
<evidence type="ECO:0000313" key="3">
    <source>
        <dbReference type="EMBL" id="GLS00747.1"/>
    </source>
</evidence>
<dbReference type="Pfam" id="PF13432">
    <property type="entry name" value="TPR_16"/>
    <property type="match status" value="2"/>
</dbReference>
<evidence type="ECO:0008006" key="5">
    <source>
        <dbReference type="Google" id="ProtNLM"/>
    </source>
</evidence>
<dbReference type="SMART" id="SM00028">
    <property type="entry name" value="TPR"/>
    <property type="match status" value="5"/>
</dbReference>
<keyword evidence="1" id="KW-0802">TPR repeat</keyword>
<dbReference type="PANTHER" id="PTHR12558">
    <property type="entry name" value="CELL DIVISION CYCLE 16,23,27"/>
    <property type="match status" value="1"/>
</dbReference>
<protein>
    <recommendedName>
        <fullName evidence="5">Tetratricopeptide repeat protein</fullName>
    </recommendedName>
</protein>
<feature type="chain" id="PRO_5046109163" description="Tetratricopeptide repeat protein" evidence="2">
    <location>
        <begin position="25"/>
        <end position="622"/>
    </location>
</feature>
<keyword evidence="2" id="KW-0732">Signal</keyword>